<dbReference type="EMBL" id="MCFI01000012">
    <property type="protein sequence ID" value="ORY80851.1"/>
    <property type="molecule type" value="Genomic_DNA"/>
</dbReference>
<evidence type="ECO:0000256" key="2">
    <source>
        <dbReference type="ARBA" id="ARBA00022884"/>
    </source>
</evidence>
<dbReference type="PROSITE" id="PS50886">
    <property type="entry name" value="TRBD"/>
    <property type="match status" value="1"/>
</dbReference>
<feature type="non-terminal residue" evidence="5">
    <location>
        <position position="1"/>
    </location>
</feature>
<name>A0A1Y2FAC7_PROLT</name>
<gene>
    <name evidence="5" type="ORF">BCR37DRAFT_338452</name>
</gene>
<dbReference type="Gene3D" id="2.40.50.140">
    <property type="entry name" value="Nucleic acid-binding proteins"/>
    <property type="match status" value="1"/>
</dbReference>
<dbReference type="STRING" id="56484.A0A1Y2FAC7"/>
<dbReference type="GeneID" id="63783899"/>
<keyword evidence="1 3" id="KW-0820">tRNA-binding</keyword>
<evidence type="ECO:0000259" key="4">
    <source>
        <dbReference type="PROSITE" id="PS50886"/>
    </source>
</evidence>
<accession>A0A1Y2FAC7</accession>
<dbReference type="OrthoDB" id="19141at2759"/>
<dbReference type="GO" id="GO:0000049">
    <property type="term" value="F:tRNA binding"/>
    <property type="evidence" value="ECO:0007669"/>
    <property type="project" value="UniProtKB-UniRule"/>
</dbReference>
<protein>
    <recommendedName>
        <fullName evidence="4">tRNA-binding domain-containing protein</fullName>
    </recommendedName>
</protein>
<sequence length="173" mass="18571">SLVSFKVGLIEKAELHPDAESLYVSTVNLGESEPRTVVSGLVKYIPLDQMQKRLVVCVCNLKPAAMRGVKSSAMVLAASPAAVDGQEKDRVELVQPPAGSKPGDVLQFAGFEGEPEAQLNPKKKIFEAVQVGFTTDDALRVLYKDPQSSKSGFLVNKAGEQCKVESLVNASIR</sequence>
<feature type="non-terminal residue" evidence="5">
    <location>
        <position position="173"/>
    </location>
</feature>
<dbReference type="PANTHER" id="PTHR11586">
    <property type="entry name" value="TRNA-AMINOACYLATION COFACTOR ARC1 FAMILY MEMBER"/>
    <property type="match status" value="1"/>
</dbReference>
<dbReference type="CDD" id="cd02799">
    <property type="entry name" value="tRNA_bind_EMAP-II_like"/>
    <property type="match status" value="1"/>
</dbReference>
<organism evidence="5 6">
    <name type="scientific">Protomyces lactucae-debilis</name>
    <dbReference type="NCBI Taxonomy" id="2754530"/>
    <lineage>
        <taxon>Eukaryota</taxon>
        <taxon>Fungi</taxon>
        <taxon>Dikarya</taxon>
        <taxon>Ascomycota</taxon>
        <taxon>Taphrinomycotina</taxon>
        <taxon>Taphrinomycetes</taxon>
        <taxon>Taphrinales</taxon>
        <taxon>Protomycetaceae</taxon>
        <taxon>Protomyces</taxon>
    </lineage>
</organism>
<keyword evidence="2 3" id="KW-0694">RNA-binding</keyword>
<keyword evidence="6" id="KW-1185">Reference proteome</keyword>
<dbReference type="SUPFAM" id="SSF50249">
    <property type="entry name" value="Nucleic acid-binding proteins"/>
    <property type="match status" value="1"/>
</dbReference>
<dbReference type="RefSeq" id="XP_040724496.1">
    <property type="nucleotide sequence ID" value="XM_040867300.1"/>
</dbReference>
<reference evidence="5 6" key="1">
    <citation type="submission" date="2016-07" db="EMBL/GenBank/DDBJ databases">
        <title>Pervasive Adenine N6-methylation of Active Genes in Fungi.</title>
        <authorList>
            <consortium name="DOE Joint Genome Institute"/>
            <person name="Mondo S.J."/>
            <person name="Dannebaum R.O."/>
            <person name="Kuo R.C."/>
            <person name="Labutti K."/>
            <person name="Haridas S."/>
            <person name="Kuo A."/>
            <person name="Salamov A."/>
            <person name="Ahrendt S.R."/>
            <person name="Lipzen A."/>
            <person name="Sullivan W."/>
            <person name="Andreopoulos W.B."/>
            <person name="Clum A."/>
            <person name="Lindquist E."/>
            <person name="Daum C."/>
            <person name="Ramamoorthy G.K."/>
            <person name="Gryganskyi A."/>
            <person name="Culley D."/>
            <person name="Magnuson J.K."/>
            <person name="James T.Y."/>
            <person name="O'Malley M.A."/>
            <person name="Stajich J.E."/>
            <person name="Spatafora J.W."/>
            <person name="Visel A."/>
            <person name="Grigoriev I.V."/>
        </authorList>
    </citation>
    <scope>NUCLEOTIDE SEQUENCE [LARGE SCALE GENOMIC DNA]</scope>
    <source>
        <strain evidence="5 6">12-1054</strain>
    </source>
</reference>
<evidence type="ECO:0000313" key="5">
    <source>
        <dbReference type="EMBL" id="ORY80851.1"/>
    </source>
</evidence>
<feature type="domain" description="TRNA-binding" evidence="4">
    <location>
        <begin position="1"/>
        <end position="107"/>
    </location>
</feature>
<evidence type="ECO:0000256" key="1">
    <source>
        <dbReference type="ARBA" id="ARBA00022555"/>
    </source>
</evidence>
<dbReference type="PANTHER" id="PTHR11586:SF33">
    <property type="entry name" value="AMINOACYL TRNA SYNTHASE COMPLEX-INTERACTING MULTIFUNCTIONAL PROTEIN 1"/>
    <property type="match status" value="1"/>
</dbReference>
<proteinExistence type="predicted"/>
<dbReference type="OMA" id="EGHDMPY"/>
<dbReference type="InterPro" id="IPR012340">
    <property type="entry name" value="NA-bd_OB-fold"/>
</dbReference>
<dbReference type="GO" id="GO:0017102">
    <property type="term" value="C:methionyl glutamyl tRNA synthetase complex"/>
    <property type="evidence" value="ECO:0007669"/>
    <property type="project" value="TreeGrafter"/>
</dbReference>
<evidence type="ECO:0000256" key="3">
    <source>
        <dbReference type="PROSITE-ProRule" id="PRU00209"/>
    </source>
</evidence>
<evidence type="ECO:0000313" key="6">
    <source>
        <dbReference type="Proteomes" id="UP000193685"/>
    </source>
</evidence>
<dbReference type="Proteomes" id="UP000193685">
    <property type="component" value="Unassembled WGS sequence"/>
</dbReference>
<comment type="caution">
    <text evidence="5">The sequence shown here is derived from an EMBL/GenBank/DDBJ whole genome shotgun (WGS) entry which is preliminary data.</text>
</comment>
<dbReference type="InterPro" id="IPR051270">
    <property type="entry name" value="Tyrosine-tRNA_ligase_regulator"/>
</dbReference>
<dbReference type="Pfam" id="PF01588">
    <property type="entry name" value="tRNA_bind"/>
    <property type="match status" value="1"/>
</dbReference>
<dbReference type="InterPro" id="IPR002547">
    <property type="entry name" value="tRNA-bd_dom"/>
</dbReference>
<dbReference type="AlphaFoldDB" id="A0A1Y2FAC7"/>